<evidence type="ECO:0000256" key="1">
    <source>
        <dbReference type="ARBA" id="ARBA00022801"/>
    </source>
</evidence>
<dbReference type="AlphaFoldDB" id="A0A2M8Z9M3"/>
<comment type="caution">
    <text evidence="3">The sequence shown here is derived from an EMBL/GenBank/DDBJ whole genome shotgun (WGS) entry which is preliminary data.</text>
</comment>
<dbReference type="PANTHER" id="PTHR46609:SF6">
    <property type="entry name" value="EXONUCLEASE, PHAGE-TYPE_RECB, C-TERMINAL DOMAIN-CONTAINING PROTEIN-RELATED"/>
    <property type="match status" value="1"/>
</dbReference>
<dbReference type="GO" id="GO:0004519">
    <property type="term" value="F:endonuclease activity"/>
    <property type="evidence" value="ECO:0007669"/>
    <property type="project" value="UniProtKB-KW"/>
</dbReference>
<dbReference type="InterPro" id="IPR017482">
    <property type="entry name" value="Lambda-type_endonuclease"/>
</dbReference>
<dbReference type="InterPro" id="IPR011604">
    <property type="entry name" value="PDDEXK-like_dom_sf"/>
</dbReference>
<sequence length="309" mass="35976">MKKLISTNGLSHEDWLKYRKQGIGGSDAGAICGLNPYVSPMSVFYEKTSSEVEDYDNESMRQGRDLEEYVARRFMEETGLKVRRSNAMYQNEEYPFMLANVDRLISGENMGLECKTASAYNADKWTGDSVPAHYEIQCHHYMAVTGAKAWYLAVVILGREFKYKKIERDEELIQNLIAIEKEFWEEHVLSGNMPDPDGSDISNEVINRYFPTALKKTIPLPSNLNKQLKRREEIILLTKKLTQEQNQIEQQLKLYMGEYEMAFNEHYRVSWSNVDTVRIDSKRLKEERPDLYRDFAKSSQSRRFTVKAA</sequence>
<feature type="domain" description="YqaJ viral recombinase" evidence="2">
    <location>
        <begin position="14"/>
        <end position="147"/>
    </location>
</feature>
<dbReference type="InterPro" id="IPR011335">
    <property type="entry name" value="Restrct_endonuc-II-like"/>
</dbReference>
<evidence type="ECO:0000259" key="2">
    <source>
        <dbReference type="Pfam" id="PF09588"/>
    </source>
</evidence>
<organism evidence="3 4">
    <name type="scientific">[Clostridium] celerecrescens 18A</name>
    <dbReference type="NCBI Taxonomy" id="1286362"/>
    <lineage>
        <taxon>Bacteria</taxon>
        <taxon>Bacillati</taxon>
        <taxon>Bacillota</taxon>
        <taxon>Clostridia</taxon>
        <taxon>Lachnospirales</taxon>
        <taxon>Lachnospiraceae</taxon>
        <taxon>Lacrimispora</taxon>
    </lineage>
</organism>
<dbReference type="Pfam" id="PF09588">
    <property type="entry name" value="YqaJ"/>
    <property type="match status" value="1"/>
</dbReference>
<dbReference type="OrthoDB" id="46225at2"/>
<reference evidence="3 4" key="1">
    <citation type="submission" date="2017-11" db="EMBL/GenBank/DDBJ databases">
        <title>Understudied soil microbes with underappreciated capabilities: Untangling the Clostridium saccharolyticum group.</title>
        <authorList>
            <person name="Leschine S."/>
        </authorList>
    </citation>
    <scope>NUCLEOTIDE SEQUENCE [LARGE SCALE GENOMIC DNA]</scope>
    <source>
        <strain evidence="3 4">18A</strain>
    </source>
</reference>
<dbReference type="EMBL" id="PGET01000001">
    <property type="protein sequence ID" value="PJJ30134.1"/>
    <property type="molecule type" value="Genomic_DNA"/>
</dbReference>
<keyword evidence="3" id="KW-0540">Nuclease</keyword>
<dbReference type="GO" id="GO:0016787">
    <property type="term" value="F:hydrolase activity"/>
    <property type="evidence" value="ECO:0007669"/>
    <property type="project" value="UniProtKB-KW"/>
</dbReference>
<keyword evidence="1" id="KW-0378">Hydrolase</keyword>
<keyword evidence="3" id="KW-0255">Endonuclease</keyword>
<evidence type="ECO:0000313" key="4">
    <source>
        <dbReference type="Proteomes" id="UP000231092"/>
    </source>
</evidence>
<evidence type="ECO:0000313" key="3">
    <source>
        <dbReference type="EMBL" id="PJJ30134.1"/>
    </source>
</evidence>
<name>A0A2M8Z9M3_9FIRM</name>
<dbReference type="InterPro" id="IPR051703">
    <property type="entry name" value="NF-kappa-B_Signaling_Reg"/>
</dbReference>
<gene>
    <name evidence="3" type="ORF">H171_3709</name>
</gene>
<dbReference type="NCBIfam" id="TIGR03033">
    <property type="entry name" value="phage_rel_nuc"/>
    <property type="match status" value="1"/>
</dbReference>
<proteinExistence type="predicted"/>
<accession>A0A2M8Z9M3</accession>
<dbReference type="RefSeq" id="WP_100306420.1">
    <property type="nucleotide sequence ID" value="NZ_PGET01000001.1"/>
</dbReference>
<dbReference type="InterPro" id="IPR019080">
    <property type="entry name" value="YqaJ_viral_recombinase"/>
</dbReference>
<protein>
    <submittedName>
        <fullName evidence="3">Putative phage-type endonuclease</fullName>
    </submittedName>
</protein>
<dbReference type="Gene3D" id="3.90.320.10">
    <property type="match status" value="1"/>
</dbReference>
<dbReference type="Proteomes" id="UP000231092">
    <property type="component" value="Unassembled WGS sequence"/>
</dbReference>
<dbReference type="PANTHER" id="PTHR46609">
    <property type="entry name" value="EXONUCLEASE, PHAGE-TYPE/RECB, C-TERMINAL DOMAIN-CONTAINING PROTEIN"/>
    <property type="match status" value="1"/>
</dbReference>
<dbReference type="SUPFAM" id="SSF52980">
    <property type="entry name" value="Restriction endonuclease-like"/>
    <property type="match status" value="1"/>
</dbReference>